<feature type="domain" description="Calcineurin-like phosphoesterase" evidence="1">
    <location>
        <begin position="34"/>
        <end position="218"/>
    </location>
</feature>
<dbReference type="RefSeq" id="WP_228445873.1">
    <property type="nucleotide sequence ID" value="NZ_CP047045.1"/>
</dbReference>
<accession>A0A6I6MIA8</accession>
<dbReference type="EMBL" id="CP047045">
    <property type="protein sequence ID" value="QGZ94229.1"/>
    <property type="molecule type" value="Genomic_DNA"/>
</dbReference>
<dbReference type="Pfam" id="PF00149">
    <property type="entry name" value="Metallophos"/>
    <property type="match status" value="1"/>
</dbReference>
<dbReference type="GO" id="GO:0016787">
    <property type="term" value="F:hydrolase activity"/>
    <property type="evidence" value="ECO:0007669"/>
    <property type="project" value="InterPro"/>
</dbReference>
<evidence type="ECO:0000259" key="1">
    <source>
        <dbReference type="Pfam" id="PF00149"/>
    </source>
</evidence>
<dbReference type="PANTHER" id="PTHR12905:SF0">
    <property type="entry name" value="CALCINEURIN-LIKE PHOSPHOESTERASE DOMAIN-CONTAINING PROTEIN"/>
    <property type="match status" value="1"/>
</dbReference>
<gene>
    <name evidence="2" type="ORF">DSM104635_01045</name>
</gene>
<keyword evidence="3" id="KW-1185">Reference proteome</keyword>
<dbReference type="PANTHER" id="PTHR12905">
    <property type="entry name" value="METALLOPHOSPHOESTERASE"/>
    <property type="match status" value="1"/>
</dbReference>
<dbReference type="InterPro" id="IPR029052">
    <property type="entry name" value="Metallo-depent_PP-like"/>
</dbReference>
<name>A0A6I6MIA8_9CAUL</name>
<organism evidence="2 3">
    <name type="scientific">Terricaulis silvestris</name>
    <dbReference type="NCBI Taxonomy" id="2686094"/>
    <lineage>
        <taxon>Bacteria</taxon>
        <taxon>Pseudomonadati</taxon>
        <taxon>Pseudomonadota</taxon>
        <taxon>Alphaproteobacteria</taxon>
        <taxon>Caulobacterales</taxon>
        <taxon>Caulobacteraceae</taxon>
        <taxon>Terricaulis</taxon>
    </lineage>
</organism>
<dbReference type="Proteomes" id="UP000431269">
    <property type="component" value="Chromosome"/>
</dbReference>
<dbReference type="Gene3D" id="3.60.21.10">
    <property type="match status" value="1"/>
</dbReference>
<reference evidence="3" key="1">
    <citation type="submission" date="2019-12" db="EMBL/GenBank/DDBJ databases">
        <title>Complete genome of Terracaulis silvestris 0127_4.</title>
        <authorList>
            <person name="Vieira S."/>
            <person name="Riedel T."/>
            <person name="Sproer C."/>
            <person name="Pascual J."/>
            <person name="Boedeker C."/>
            <person name="Overmann J."/>
        </authorList>
    </citation>
    <scope>NUCLEOTIDE SEQUENCE [LARGE SCALE GENOMIC DNA]</scope>
    <source>
        <strain evidence="3">0127_4</strain>
    </source>
</reference>
<protein>
    <submittedName>
        <fullName evidence="2">Calcineurin-like phosphoesterase</fullName>
    </submittedName>
</protein>
<evidence type="ECO:0000313" key="3">
    <source>
        <dbReference type="Proteomes" id="UP000431269"/>
    </source>
</evidence>
<evidence type="ECO:0000313" key="2">
    <source>
        <dbReference type="EMBL" id="QGZ94229.1"/>
    </source>
</evidence>
<dbReference type="InterPro" id="IPR004843">
    <property type="entry name" value="Calcineurin-like_PHP"/>
</dbReference>
<dbReference type="SUPFAM" id="SSF56300">
    <property type="entry name" value="Metallo-dependent phosphatases"/>
    <property type="match status" value="1"/>
</dbReference>
<dbReference type="KEGG" id="tsv:DSM104635_01045"/>
<dbReference type="AlphaFoldDB" id="A0A6I6MIA8"/>
<dbReference type="InterPro" id="IPR051693">
    <property type="entry name" value="UPF0046_metallophosphoest"/>
</dbReference>
<proteinExistence type="predicted"/>
<sequence>MRVRASPTLTSAILARRRPARDRLRVTRTAEPRLKILLVSDLHYALKQFDWVVANAPSFDVVVLAGDHVDIAGQLSGSVQVTVILKYLRRLAPLTRVVVSSGNHDLDTRDGAGEKVAAWMNRVRQLGIAADGDTIEANGALITICPWWDGPVVREAVSALLQRDAAKRAGKQWIWVYHAPPADSPTSWTGREHFGDADLSAWIETHAPDLVLTGHIHEAPFKRDGSWADRIGASWVFNSGRQIGPTPTHIAIDTQVREAAWFSLAGAELARLDLPLTRPLQSLEIAPAWLSSPALGPSLA</sequence>